<dbReference type="AlphaFoldDB" id="A0A5S9IM67"/>
<gene>
    <name evidence="1" type="ORF">UABAM_02351</name>
</gene>
<reference evidence="1 2" key="1">
    <citation type="submission" date="2019-08" db="EMBL/GenBank/DDBJ databases">
        <title>Complete genome sequence of Candidatus Uab amorphum.</title>
        <authorList>
            <person name="Shiratori T."/>
            <person name="Suzuki S."/>
            <person name="Kakizawa Y."/>
            <person name="Ishida K."/>
        </authorList>
    </citation>
    <scope>NUCLEOTIDE SEQUENCE [LARGE SCALE GENOMIC DNA]</scope>
    <source>
        <strain evidence="1 2">SRT547</strain>
    </source>
</reference>
<dbReference type="KEGG" id="uam:UABAM_02351"/>
<sequence length="350" mass="39752">MLKFIIVFMSICVSFAEMNTTTWFPKDLEDDGVIRSFCLGKEKVFLLAIQKQKHKNIPRLYVVDIKDQGNIKAVGNFTFPQKLGKNSLYISGSSLLAHKDGYVYIVPPGSYRTSLLVFNVKDPRNIRFVKEVPLFQNRDFIHYVEMPVHIAVSGNFLFVQTSRGLSIVNIAQADKFTIVQEVDDIVFLGTSANSLYYGTQKDSLVFYCEDFTKSIPELNYIESDPQMRADNCQLAVVGSSDSSALFTVVKYKGDSTTHRLNMLKTDNKNALRMDCKSWEWKKMIDKSSNISFPYVALQHKQVTEIYKLQQEGAPQFVTKLALENTGFLQLRGKTLFTCTDKDGLVIVSGW</sequence>
<evidence type="ECO:0000313" key="2">
    <source>
        <dbReference type="Proteomes" id="UP000326354"/>
    </source>
</evidence>
<evidence type="ECO:0000313" key="1">
    <source>
        <dbReference type="EMBL" id="BBM83996.1"/>
    </source>
</evidence>
<accession>A0A5S9IM67</accession>
<protein>
    <submittedName>
        <fullName evidence="1">Uncharacterized protein</fullName>
    </submittedName>
</protein>
<dbReference type="RefSeq" id="WP_151968177.1">
    <property type="nucleotide sequence ID" value="NZ_AP019860.1"/>
</dbReference>
<name>A0A5S9IM67_UABAM</name>
<proteinExistence type="predicted"/>
<dbReference type="EMBL" id="AP019860">
    <property type="protein sequence ID" value="BBM83996.1"/>
    <property type="molecule type" value="Genomic_DNA"/>
</dbReference>
<organism evidence="1 2">
    <name type="scientific">Uabimicrobium amorphum</name>
    <dbReference type="NCBI Taxonomy" id="2596890"/>
    <lineage>
        <taxon>Bacteria</taxon>
        <taxon>Pseudomonadati</taxon>
        <taxon>Planctomycetota</taxon>
        <taxon>Candidatus Uabimicrobiia</taxon>
        <taxon>Candidatus Uabimicrobiales</taxon>
        <taxon>Candidatus Uabimicrobiaceae</taxon>
        <taxon>Candidatus Uabimicrobium</taxon>
    </lineage>
</organism>
<dbReference type="Proteomes" id="UP000326354">
    <property type="component" value="Chromosome"/>
</dbReference>
<keyword evidence="2" id="KW-1185">Reference proteome</keyword>